<dbReference type="AlphaFoldDB" id="A0A835VSR8"/>
<gene>
    <name evidence="2" type="ORF">HYH02_014504</name>
</gene>
<organism evidence="2 3">
    <name type="scientific">Chlamydomonas schloesseri</name>
    <dbReference type="NCBI Taxonomy" id="2026947"/>
    <lineage>
        <taxon>Eukaryota</taxon>
        <taxon>Viridiplantae</taxon>
        <taxon>Chlorophyta</taxon>
        <taxon>core chlorophytes</taxon>
        <taxon>Chlorophyceae</taxon>
        <taxon>CS clade</taxon>
        <taxon>Chlamydomonadales</taxon>
        <taxon>Chlamydomonadaceae</taxon>
        <taxon>Chlamydomonas</taxon>
    </lineage>
</organism>
<dbReference type="OrthoDB" id="63514at2759"/>
<dbReference type="GO" id="GO:0016020">
    <property type="term" value="C:membrane"/>
    <property type="evidence" value="ECO:0007669"/>
    <property type="project" value="TreeGrafter"/>
</dbReference>
<sequence>MKAPDITLPELVARIAGFLPPNDIAASLRLTCKAFAQHFTHPAQHLTIHLSQPCRPDVFAAHWSRPEAYSGMTNEQRRQLLCLVVRSGCQRNIEVALARARADLAEPLTSDVEAAAAKSGRLEVVAWLRDKHGVAFKGPRTLLDAAASGSVPLAAYLLDTAGCPWHPLAPCVAASEGHARLLGYLLSRQPAAAAAKGAAAAAVGASGGPGGGAAVRAVDGWLAADAMYGLRLPDVRALMAAGCRALGAAVGGGGGSCAGGGGNSGEAAAAAANAAADDAGLRAALKVALVEIFESAASSPTCDWREKVAWCEAVLLQPQPQPQLQPQPPLSRGSSATPSSVSDDGDGGGGGGDMAADPDLDPALRSRPLPTVATELLAKRPTDWRQRLDWLRGDRRGCSSSSGGSSSSGSSHSGSSGSSGSSHSGSSGSSGGMQDTLGQAQMLERRRLYPISHEAIAMAAAAAGRRDQLAFALEEGRRQALVRLRRLRARRRQRALAAAAVWGGAPVAAAVPAVDDGEGREEAMRWDAAAAEADAEMEAEMEAGTEAEDEQQEELQLALVLAGGAAPLSAAASVEAGYSAAAGGHVAMLQLLRQAGCELPPALLLHAAVERARGSVLRWLLTGCCCCSSAAAGSSAAGAPAQGRLQQGQGLEPEMRERALLGPEEGAGGQAPAGSSAGGAAAAAGAAVVDDGAESDGGGGGSSSTTGGLLEGGAAALRALRPEAPARAAKHGQVGLMAWLVDACGLPLTPEALDAAAGGGCEAAVEWLVRRGCPVSPGRPYLQAALRGDLRTLAALHRLGMPWSLNTFARCVWSGWAVAGDWPSSAVAAAAGTGAGSCRGAGGGAPLRALEWLLSVRCPVHWPSAERAAEMRSTDDGARVAAWVAARRKQAAAGSAGGRMGAVRLGPAGGGRVF</sequence>
<dbReference type="GO" id="GO:0005783">
    <property type="term" value="C:endoplasmic reticulum"/>
    <property type="evidence" value="ECO:0007669"/>
    <property type="project" value="TreeGrafter"/>
</dbReference>
<name>A0A835VSR8_9CHLO</name>
<keyword evidence="3" id="KW-1185">Reference proteome</keyword>
<protein>
    <recommendedName>
        <fullName evidence="4">F-box domain-containing protein</fullName>
    </recommendedName>
</protein>
<comment type="caution">
    <text evidence="2">The sequence shown here is derived from an EMBL/GenBank/DDBJ whole genome shotgun (WGS) entry which is preliminary data.</text>
</comment>
<dbReference type="GO" id="GO:0071944">
    <property type="term" value="C:cell periphery"/>
    <property type="evidence" value="ECO:0007669"/>
    <property type="project" value="TreeGrafter"/>
</dbReference>
<dbReference type="GO" id="GO:0030149">
    <property type="term" value="P:sphingolipid catabolic process"/>
    <property type="evidence" value="ECO:0007669"/>
    <property type="project" value="TreeGrafter"/>
</dbReference>
<feature type="region of interest" description="Disordered" evidence="1">
    <location>
        <begin position="320"/>
        <end position="366"/>
    </location>
</feature>
<evidence type="ECO:0000313" key="3">
    <source>
        <dbReference type="Proteomes" id="UP000613740"/>
    </source>
</evidence>
<dbReference type="GO" id="GO:0046513">
    <property type="term" value="P:ceramide biosynthetic process"/>
    <property type="evidence" value="ECO:0007669"/>
    <property type="project" value="TreeGrafter"/>
</dbReference>
<dbReference type="PANTHER" id="PTHR12393">
    <property type="entry name" value="SPHINGOMYELIN PHOSPHODIESTERASE RELATED"/>
    <property type="match status" value="1"/>
</dbReference>
<feature type="compositionally biased region" description="Polar residues" evidence="1">
    <location>
        <begin position="332"/>
        <end position="342"/>
    </location>
</feature>
<dbReference type="GO" id="GO:0004620">
    <property type="term" value="F:phospholipase activity"/>
    <property type="evidence" value="ECO:0007669"/>
    <property type="project" value="TreeGrafter"/>
</dbReference>
<dbReference type="PANTHER" id="PTHR12393:SF6">
    <property type="entry name" value="SPHINGOMYELIN PHOSPHODIESTERASE 2"/>
    <property type="match status" value="1"/>
</dbReference>
<evidence type="ECO:0000256" key="1">
    <source>
        <dbReference type="SAM" id="MobiDB-lite"/>
    </source>
</evidence>
<feature type="compositionally biased region" description="Low complexity" evidence="1">
    <location>
        <begin position="399"/>
        <end position="427"/>
    </location>
</feature>
<feature type="compositionally biased region" description="Low complexity" evidence="1">
    <location>
        <begin position="354"/>
        <end position="363"/>
    </location>
</feature>
<proteinExistence type="predicted"/>
<accession>A0A835VSR8</accession>
<evidence type="ECO:0000313" key="2">
    <source>
        <dbReference type="EMBL" id="KAG2427902.1"/>
    </source>
</evidence>
<feature type="region of interest" description="Disordered" evidence="1">
    <location>
        <begin position="393"/>
        <end position="435"/>
    </location>
</feature>
<evidence type="ECO:0008006" key="4">
    <source>
        <dbReference type="Google" id="ProtNLM"/>
    </source>
</evidence>
<dbReference type="EMBL" id="JAEHOD010000098">
    <property type="protein sequence ID" value="KAG2427902.1"/>
    <property type="molecule type" value="Genomic_DNA"/>
</dbReference>
<reference evidence="2" key="1">
    <citation type="journal article" date="2020" name="bioRxiv">
        <title>Comparative genomics of Chlamydomonas.</title>
        <authorList>
            <person name="Craig R.J."/>
            <person name="Hasan A.R."/>
            <person name="Ness R.W."/>
            <person name="Keightley P.D."/>
        </authorList>
    </citation>
    <scope>NUCLEOTIDE SEQUENCE</scope>
    <source>
        <strain evidence="2">CCAP 11/173</strain>
    </source>
</reference>
<dbReference type="Proteomes" id="UP000613740">
    <property type="component" value="Unassembled WGS sequence"/>
</dbReference>
<feature type="compositionally biased region" description="Pro residues" evidence="1">
    <location>
        <begin position="320"/>
        <end position="329"/>
    </location>
</feature>